<dbReference type="SUPFAM" id="SSF51445">
    <property type="entry name" value="(Trans)glycosidases"/>
    <property type="match status" value="1"/>
</dbReference>
<evidence type="ECO:0000256" key="5">
    <source>
        <dbReference type="ARBA" id="ARBA00023024"/>
    </source>
</evidence>
<keyword evidence="10" id="KW-0732">Signal</keyword>
<dbReference type="EMBL" id="LFMY01000017">
    <property type="protein sequence ID" value="OKL55832.1"/>
    <property type="molecule type" value="Genomic_DNA"/>
</dbReference>
<evidence type="ECO:0000256" key="10">
    <source>
        <dbReference type="SAM" id="SignalP"/>
    </source>
</evidence>
<evidence type="ECO:0000256" key="9">
    <source>
        <dbReference type="RuleBase" id="RU000489"/>
    </source>
</evidence>
<dbReference type="GO" id="GO:0000272">
    <property type="term" value="P:polysaccharide catabolic process"/>
    <property type="evidence" value="ECO:0007669"/>
    <property type="project" value="UniProtKB-KW"/>
</dbReference>
<keyword evidence="13" id="KW-1185">Reference proteome</keyword>
<evidence type="ECO:0000256" key="3">
    <source>
        <dbReference type="ARBA" id="ARBA00012729"/>
    </source>
</evidence>
<dbReference type="SMART" id="SM00636">
    <property type="entry name" value="Glyco_18"/>
    <property type="match status" value="1"/>
</dbReference>
<dbReference type="PANTHER" id="PTHR11177:SF333">
    <property type="entry name" value="CHITINASE"/>
    <property type="match status" value="1"/>
</dbReference>
<dbReference type="STRING" id="1441469.A0A225A669"/>
<protein>
    <recommendedName>
        <fullName evidence="3">chitinase</fullName>
        <ecNumber evidence="3">3.2.1.14</ecNumber>
    </recommendedName>
</protein>
<evidence type="ECO:0000256" key="2">
    <source>
        <dbReference type="ARBA" id="ARBA00008682"/>
    </source>
</evidence>
<dbReference type="InterPro" id="IPR001579">
    <property type="entry name" value="Glyco_hydro_18_chit_AS"/>
</dbReference>
<dbReference type="GO" id="GO:0008061">
    <property type="term" value="F:chitin binding"/>
    <property type="evidence" value="ECO:0007669"/>
    <property type="project" value="InterPro"/>
</dbReference>
<dbReference type="GeneID" id="31008676"/>
<dbReference type="InterPro" id="IPR017853">
    <property type="entry name" value="GH"/>
</dbReference>
<dbReference type="Pfam" id="PF00704">
    <property type="entry name" value="Glyco_hydro_18"/>
    <property type="match status" value="1"/>
</dbReference>
<dbReference type="Gene3D" id="3.20.20.80">
    <property type="entry name" value="Glycosidases"/>
    <property type="match status" value="1"/>
</dbReference>
<dbReference type="Proteomes" id="UP000214365">
    <property type="component" value="Unassembled WGS sequence"/>
</dbReference>
<gene>
    <name evidence="12" type="ORF">UA08_08920</name>
</gene>
<evidence type="ECO:0000256" key="4">
    <source>
        <dbReference type="ARBA" id="ARBA00022801"/>
    </source>
</evidence>
<keyword evidence="6" id="KW-0119">Carbohydrate metabolism</keyword>
<evidence type="ECO:0000259" key="11">
    <source>
        <dbReference type="PROSITE" id="PS51910"/>
    </source>
</evidence>
<dbReference type="Gene3D" id="3.10.50.10">
    <property type="match status" value="1"/>
</dbReference>
<comment type="caution">
    <text evidence="12">The sequence shown here is derived from an EMBL/GenBank/DDBJ whole genome shotgun (WGS) entry which is preliminary data.</text>
</comment>
<sequence length="1086" mass="117206">MIVCHANFFLLALVALVSAKNVSLYPPLYAKHSSSTPIFVNTTGQTANPLIRALGVDQRLVKRQSTSLPTGTCMRLQIHRAVLLMSVALTMGSAVRLMGTAPVAMSRSRHVQELPSTPERLDTMSHGKSNKVTIIRRIQSLKSHRSSTRSCDSRAPSDLDLTGFSHINFAFAFFNPTTFEITQMNAGDEKLYSEFTDMKSKYPGLQAYISIGGWSFNDDTNSPNTRTAFSDMVSSASNRAAFISSLSSFMQTYGFDGVDIDWEYPAASDRGGVPADTANFVSLVKELRGKFGTTKGVTATLPSSFWYLQGFDVVGMADYVDWFNFMSYDIHGVWDSTSKFTGPYIRPHTNWTEIAEGLDLLWRAGVAPQKVTLGLGWYGRSFTLADETCVTPNGICLFSAGGSPGECTQSSGTLSNAEIFRIIDEYSLEPTYDDDAAVNWVYWDETQWCLGGIMIWSIDQDNTNDDSMSDFLGIGPTNGNTAEETAELKAQLSVATTATAVQTSCYWSFCGQGCDDAYFPVTQAKGEVGNNGVVASVNTVCNGTDVQSLCCAPGTTLGTCQWEGYNGVGMACSAACSNDSAVVIAENTNHYYNDPETSTLEDQTCNGGFQAYCCLGFIASATANTGSLDLIDQTTSSKRSLQKRGVSGVAGRVCLSAAEIAVDAIAAAAAAWFTFGASEIAFAAEVAANVACLALAAAATVEAALHMLWFFVQNGLRVDLRADQIRKTLRQEILEGPRPLTDSGASQHILAPVMQYHAIAASPTHASMGNDDPFKSVQMDTNTRARMTATAGGWDEVCDNQRWAIDKLLNGRLADSNYAKAQWSPQHSGWQAAAQTAIAGVARCQVDEFPMGALIEGRLPNSQACRLVNGPANGRQGTDFQQFLLAQWTPCSSYKQNECGTPNPDVPITWAFSGMDANRIAGSNVPPHFVQHYGFDSQTVGSECWATATFNDPSGNPVVSTVTDHGFRVLNGDPMITSANYDWPLQSYRPSPYAGQPDQPSSIASAAYQKRQEALLSLQGQYIGSEINCEKCDVFIDKSGRQFYHPHWSGHPHTTSTTTAVAHGGTNVAIKAGSTPVNKVPRETSH</sequence>
<evidence type="ECO:0000313" key="12">
    <source>
        <dbReference type="EMBL" id="OKL55832.1"/>
    </source>
</evidence>
<keyword evidence="5" id="KW-0146">Chitin degradation</keyword>
<dbReference type="SUPFAM" id="SSF54556">
    <property type="entry name" value="Chitinase insertion domain"/>
    <property type="match status" value="1"/>
</dbReference>
<dbReference type="PROSITE" id="PS01095">
    <property type="entry name" value="GH18_1"/>
    <property type="match status" value="1"/>
</dbReference>
<dbReference type="InterPro" id="IPR011583">
    <property type="entry name" value="Chitinase_II/V-like_cat"/>
</dbReference>
<reference evidence="12 13" key="1">
    <citation type="submission" date="2015-06" db="EMBL/GenBank/DDBJ databases">
        <title>Talaromyces atroroseus IBT 11181 draft genome.</title>
        <authorList>
            <person name="Rasmussen K.B."/>
            <person name="Rasmussen S."/>
            <person name="Petersen B."/>
            <person name="Sicheritz-Ponten T."/>
            <person name="Mortensen U.H."/>
            <person name="Thrane U."/>
        </authorList>
    </citation>
    <scope>NUCLEOTIDE SEQUENCE [LARGE SCALE GENOMIC DNA]</scope>
    <source>
        <strain evidence="12 13">IBT 11181</strain>
    </source>
</reference>
<keyword evidence="4 9" id="KW-0378">Hydrolase</keyword>
<comment type="catalytic activity">
    <reaction evidence="1">
        <text>Random endo-hydrolysis of N-acetyl-beta-D-glucosaminide (1-&gt;4)-beta-linkages in chitin and chitodextrins.</text>
        <dbReference type="EC" id="3.2.1.14"/>
    </reaction>
</comment>
<keyword evidence="7 9" id="KW-0326">Glycosidase</keyword>
<dbReference type="GO" id="GO:0008843">
    <property type="term" value="F:endochitinase activity"/>
    <property type="evidence" value="ECO:0007669"/>
    <property type="project" value="UniProtKB-EC"/>
</dbReference>
<dbReference type="EC" id="3.2.1.14" evidence="3"/>
<dbReference type="GO" id="GO:0006032">
    <property type="term" value="P:chitin catabolic process"/>
    <property type="evidence" value="ECO:0007669"/>
    <property type="project" value="UniProtKB-KW"/>
</dbReference>
<evidence type="ECO:0000256" key="7">
    <source>
        <dbReference type="ARBA" id="ARBA00023295"/>
    </source>
</evidence>
<dbReference type="PROSITE" id="PS51910">
    <property type="entry name" value="GH18_2"/>
    <property type="match status" value="1"/>
</dbReference>
<feature type="domain" description="GH18" evidence="11">
    <location>
        <begin position="131"/>
        <end position="475"/>
    </location>
</feature>
<dbReference type="PANTHER" id="PTHR11177">
    <property type="entry name" value="CHITINASE"/>
    <property type="match status" value="1"/>
</dbReference>
<accession>A0A225A669</accession>
<dbReference type="AlphaFoldDB" id="A0A225A669"/>
<name>A0A225A669_TALAT</name>
<evidence type="ECO:0000256" key="6">
    <source>
        <dbReference type="ARBA" id="ARBA00023277"/>
    </source>
</evidence>
<dbReference type="OrthoDB" id="73875at2759"/>
<dbReference type="InterPro" id="IPR029070">
    <property type="entry name" value="Chitinase_insertion_sf"/>
</dbReference>
<dbReference type="InterPro" id="IPR001223">
    <property type="entry name" value="Glyco_hydro18_cat"/>
</dbReference>
<feature type="signal peptide" evidence="10">
    <location>
        <begin position="1"/>
        <end position="19"/>
    </location>
</feature>
<proteinExistence type="inferred from homology"/>
<evidence type="ECO:0000313" key="13">
    <source>
        <dbReference type="Proteomes" id="UP000214365"/>
    </source>
</evidence>
<keyword evidence="8" id="KW-0624">Polysaccharide degradation</keyword>
<dbReference type="RefSeq" id="XP_020115953.1">
    <property type="nucleotide sequence ID" value="XM_020263814.1"/>
</dbReference>
<evidence type="ECO:0000256" key="8">
    <source>
        <dbReference type="ARBA" id="ARBA00023326"/>
    </source>
</evidence>
<dbReference type="InterPro" id="IPR050314">
    <property type="entry name" value="Glycosyl_Hydrlase_18"/>
</dbReference>
<comment type="similarity">
    <text evidence="2">Belongs to the glycosyl hydrolase 18 family. Chitinase class V subfamily.</text>
</comment>
<evidence type="ECO:0000256" key="1">
    <source>
        <dbReference type="ARBA" id="ARBA00000822"/>
    </source>
</evidence>
<organism evidence="12 13">
    <name type="scientific">Talaromyces atroroseus</name>
    <dbReference type="NCBI Taxonomy" id="1441469"/>
    <lineage>
        <taxon>Eukaryota</taxon>
        <taxon>Fungi</taxon>
        <taxon>Dikarya</taxon>
        <taxon>Ascomycota</taxon>
        <taxon>Pezizomycotina</taxon>
        <taxon>Eurotiomycetes</taxon>
        <taxon>Eurotiomycetidae</taxon>
        <taxon>Eurotiales</taxon>
        <taxon>Trichocomaceae</taxon>
        <taxon>Talaromyces</taxon>
        <taxon>Talaromyces sect. Trachyspermi</taxon>
    </lineage>
</organism>
<feature type="chain" id="PRO_5012081637" description="chitinase" evidence="10">
    <location>
        <begin position="20"/>
        <end position="1086"/>
    </location>
</feature>